<sequence length="2416" mass="258502">MNLPRNPRQPRPLAQKLLLKADLRRQPTKPMYRIPLSPEKNPVLVKNQQLVLKTSGAKDNDFEILQDPENNRPTEPEPEPEKQDAAADPAVDEATRLRPSESETREEDKIIAGDLEARAEPEAKLEPEPGLETEKLEDNEGDAGLSKKQKKKKKKKQKAKELAALEPSIDPERPKETEASPAEPTEPVVDPVIEPEPKPEAATQPAAETPAEPDNESGSKIENKTLPEVEETVPIIDPDTEAESKPETETQPLISPDSQSAVESTNAEPEVELEVLASKPESESQNISEQETIVPESEIESGEKRLEAEKESDTKPTVEQEITEGSSLQQNIVSAPTDTLDKPDDAVNRETTVETEATAAEPESQALEKDLEDAKPAFSEKDKKKKKGKLQETATPIEAEPAGLARETPAEVSSETPVESSPNPPSDPALEPVTDPVIDSIATDDISAPEVEQTQPADAPEQHVEPTPDTAEPLLDEVKPVADAGPVLEAVEQKSEIIDHTPEPTEPPAASRPLTPQAVERVSHPLEQFTEVVEIAGEQQSSMPIIDDVQLETSPKGDQEPVVEAGPETEVVPVTTAVAEAQAEPANNDNEASVGSSKKEKKKNKKKKKGKGADIDASEEADKPAEVISSLDNMPEETSEPPPPPEAQPAPTESEVEALPVAEPVDEVVALPEWETAHQPSDIDTAIAKTVSDVAEPETTSHAGPQVEKVGTDETSRIQGTPRAADTTLAEEDASKPITEPQEQTMLAPEPVPDADNPREDQKTADKEANRSLDLSKKDKKKRKKKQKGQDSAVDTADGLATAQSAEDSTALQPEAAAPDSSKEVAVPVDEAQPTEPLPATEADTAEEAKSVEPSDNAPSAETIVPAEAVRSFDQTETTDVAESADQTAPIGLEEPALPLQPIERDDEPRRSQPQEIEPETTPTAETSLMGEAAKEAQDEDSMPTTPKKSKKKKKKAKEVGEEQLETEPASAADPTEPLPALVPDLAAGPPEVTEAEAKFEAAPQTVSGDRDQVSSDVVPTSEAVETPADVEQTPPGPASGSPPEVIPETGDEAQLSLEPPHSVSEAGAKPDNTLESSAAEFGPDSITESVPEPSPEASTAADPSQLMQVQTPGDVHEAETSASIEPTQQDESPSKKSKKKKKNKKSGLDTVESLQHVGETSQSTETKEAQDPLLPTVEPASAEGVDVEMKDGQDMVLQTPPKESPESLGETQPPVSEPVQADVPSESMQLDTSPMATDLVNAEVPTEIPSGLQELEQDLGNESISDTRALEDPASSDLPRAEQAELGVKEQTVEDAPTSKKDKKKKKVKSSAADLTSAPEPIEAPEELPESRPSDAKSSIDQAGREFKELPVDPAAQSPAGSVIKPAVEPLEEHLVAPPTQPEAEDQDQDTARPPLSKKEKKKNKKKKGKAVDTQEAEGAEALDFTEPAPEAVHVPTQHVAEEIVPATERSTTEDSVLAAEQTGIETPGPLTEQMAAEHSKDASRSALVANEEHEEPPETTPVEDVGARDIAAQLDPPSDDIHVHAEAVLEPMSDLKTSGSSDQETRLPSLQDSDKSNTNPEQGNESVVPPSIDVQETPVQRVVEAEAQPESLVVRAQEPPVDAESEASNETLSKKDKKNKKKKKQQEVDEVLVQAPQESKDKPASHHGTADPHVQEDVESLKPMANEEPTNIQLEAPVDKSVDASDLRSDGPAELGERDIAAQPVTEAPQNVSLQASSPVPESAPKGVEQNNDNEPEGHTEPLVPLEWSVADLDRGTENLEQVLNASGADSPIDRSQRNRDSLEKVGIVAGSQAAEPQARELEPPKETDAGDAAAQPSMSKKDRKKKKKKQSGPAQETPAPVTEQAPEPLPQPVSLIAAPEQGVPTDIDALPVSSDRSMADIDTIRAAPIEEPSSDEPSRREAREPLESTPSVKQDQEGTSTETKKAKDKKKTKTTASEREPMAEEKFAAASSKTPRSADLAADDIEMESVGQAERSPTGGPADGDEPMLDAPQELVQPDVIGSSDRGLTAESTPELPQTRNSAIETELQAPAAHVVTSSASEQPITPTPAEEPAIATAPLAPISTGQTITSPPIMTTTEKHRSQGSGVKAPEDTKEEPIMESTENLSRSLPSAHEQPVTDTQHQQSKSTPAPGLEAVEVETAKETPESSSEAKSKKKKKSKKASEQASSLQQPTSEVTPEPESRTAQPAVITDPREVSSGIYSITQPPETPKAVEKSVSTPVGKEDRSSLADISAAAAAALGSIALADKASKKKNKGKQKDERDLDDQGKNDSQRGHIAEDETKDEDMTMAMEHRETKPKTMEARKDKSSRMDDDVRGRGSATREAPEVKDVEMEDDFWKPSGEHKDTPRGITLDTRDKDKTTDKKAKSSRTSKESETSKNIATPGKPSKDKHSGRSEEKASDSLARPLASWI</sequence>
<evidence type="ECO:0000313" key="2">
    <source>
        <dbReference type="Proteomes" id="UP001148629"/>
    </source>
</evidence>
<reference evidence="1" key="1">
    <citation type="submission" date="2022-08" db="EMBL/GenBank/DDBJ databases">
        <title>Genome Sequence of Fusarium decemcellulare.</title>
        <authorList>
            <person name="Buettner E."/>
        </authorList>
    </citation>
    <scope>NUCLEOTIDE SEQUENCE</scope>
    <source>
        <strain evidence="1">Babe19</strain>
    </source>
</reference>
<dbReference type="EMBL" id="JANRMS010001909">
    <property type="protein sequence ID" value="KAJ3525427.1"/>
    <property type="molecule type" value="Genomic_DNA"/>
</dbReference>
<name>A0ACC1RRT5_9HYPO</name>
<keyword evidence="2" id="KW-1185">Reference proteome</keyword>
<dbReference type="Proteomes" id="UP001148629">
    <property type="component" value="Unassembled WGS sequence"/>
</dbReference>
<gene>
    <name evidence="1" type="ORF">NM208_g11645</name>
</gene>
<comment type="caution">
    <text evidence="1">The sequence shown here is derived from an EMBL/GenBank/DDBJ whole genome shotgun (WGS) entry which is preliminary data.</text>
</comment>
<accession>A0ACC1RRT5</accession>
<proteinExistence type="predicted"/>
<evidence type="ECO:0000313" key="1">
    <source>
        <dbReference type="EMBL" id="KAJ3525427.1"/>
    </source>
</evidence>
<organism evidence="1 2">
    <name type="scientific">Fusarium decemcellulare</name>
    <dbReference type="NCBI Taxonomy" id="57161"/>
    <lineage>
        <taxon>Eukaryota</taxon>
        <taxon>Fungi</taxon>
        <taxon>Dikarya</taxon>
        <taxon>Ascomycota</taxon>
        <taxon>Pezizomycotina</taxon>
        <taxon>Sordariomycetes</taxon>
        <taxon>Hypocreomycetidae</taxon>
        <taxon>Hypocreales</taxon>
        <taxon>Nectriaceae</taxon>
        <taxon>Fusarium</taxon>
        <taxon>Fusarium decemcellulare species complex</taxon>
    </lineage>
</organism>
<protein>
    <submittedName>
        <fullName evidence="1">Uncharacterized protein</fullName>
    </submittedName>
</protein>